<name>A0A9W8XH27_9PLEO</name>
<dbReference type="InterPro" id="IPR000504">
    <property type="entry name" value="RRM_dom"/>
</dbReference>
<keyword evidence="4" id="KW-1185">Reference proteome</keyword>
<evidence type="ECO:0000256" key="1">
    <source>
        <dbReference type="SAM" id="MobiDB-lite"/>
    </source>
</evidence>
<dbReference type="SUPFAM" id="SSF54928">
    <property type="entry name" value="RNA-binding domain, RBD"/>
    <property type="match status" value="1"/>
</dbReference>
<proteinExistence type="predicted"/>
<reference evidence="3" key="1">
    <citation type="submission" date="2022-10" db="EMBL/GenBank/DDBJ databases">
        <title>Tapping the CABI collections for fungal endophytes: first genome assemblies for Collariella, Neodidymelliopsis, Ascochyta clinopodiicola, Didymella pomorum, Didymosphaeria variabile, Neocosmospora piperis and Neocucurbitaria cava.</title>
        <authorList>
            <person name="Hill R."/>
        </authorList>
    </citation>
    <scope>NUCLEOTIDE SEQUENCE</scope>
    <source>
        <strain evidence="3">IMI 356815</strain>
    </source>
</reference>
<protein>
    <recommendedName>
        <fullName evidence="2">RRM domain-containing protein</fullName>
    </recommendedName>
</protein>
<organism evidence="3 4">
    <name type="scientific">Didymosphaeria variabile</name>
    <dbReference type="NCBI Taxonomy" id="1932322"/>
    <lineage>
        <taxon>Eukaryota</taxon>
        <taxon>Fungi</taxon>
        <taxon>Dikarya</taxon>
        <taxon>Ascomycota</taxon>
        <taxon>Pezizomycotina</taxon>
        <taxon>Dothideomycetes</taxon>
        <taxon>Pleosporomycetidae</taxon>
        <taxon>Pleosporales</taxon>
        <taxon>Massarineae</taxon>
        <taxon>Didymosphaeriaceae</taxon>
        <taxon>Didymosphaeria</taxon>
    </lineage>
</organism>
<evidence type="ECO:0000313" key="4">
    <source>
        <dbReference type="Proteomes" id="UP001140513"/>
    </source>
</evidence>
<feature type="region of interest" description="Disordered" evidence="1">
    <location>
        <begin position="55"/>
        <end position="142"/>
    </location>
</feature>
<feature type="region of interest" description="Disordered" evidence="1">
    <location>
        <begin position="259"/>
        <end position="313"/>
    </location>
</feature>
<evidence type="ECO:0000259" key="2">
    <source>
        <dbReference type="SMART" id="SM00360"/>
    </source>
</evidence>
<dbReference type="Proteomes" id="UP001140513">
    <property type="component" value="Unassembled WGS sequence"/>
</dbReference>
<dbReference type="InterPro" id="IPR012677">
    <property type="entry name" value="Nucleotide-bd_a/b_plait_sf"/>
</dbReference>
<sequence length="313" mass="33362">MKTRIFSLAKATINFSLPNPHNATGSPATMAQNSSFADFVKEAREKKRNEALAQHFLGSRGRKANGSGSGAGSLNGRATSQKPTLLSRMSGVQKQRPSSAKPATNIDGKWQHDLHKLNNPNGPSRKGPNRTVSTSQTDRNARTLDKFASVLNRDTSTRNARNGPADLGLNIRGAATSSGPHTVMASNFAIGTTAADIEQVMGQVGGELLECRVVVAKPTVMAELTFATKDGAENVIATFNGKKADGKTLYVYMKEGGPSSAALHTRPSGRLAQSSYDDMDIDTNGGARAGSFQDGRFGFNDRGNPPRGPRRRY</sequence>
<dbReference type="OrthoDB" id="5374349at2759"/>
<dbReference type="GO" id="GO:0003723">
    <property type="term" value="F:RNA binding"/>
    <property type="evidence" value="ECO:0007669"/>
    <property type="project" value="InterPro"/>
</dbReference>
<dbReference type="AlphaFoldDB" id="A0A9W8XH27"/>
<dbReference type="InterPro" id="IPR035979">
    <property type="entry name" value="RBD_domain_sf"/>
</dbReference>
<feature type="domain" description="RRM" evidence="2">
    <location>
        <begin position="182"/>
        <end position="252"/>
    </location>
</feature>
<dbReference type="EMBL" id="JAPEUX010000006">
    <property type="protein sequence ID" value="KAJ4349992.1"/>
    <property type="molecule type" value="Genomic_DNA"/>
</dbReference>
<dbReference type="GeneID" id="80912143"/>
<dbReference type="CDD" id="cd00590">
    <property type="entry name" value="RRM_SF"/>
    <property type="match status" value="1"/>
</dbReference>
<gene>
    <name evidence="3" type="ORF">N0V89_008613</name>
</gene>
<dbReference type="RefSeq" id="XP_056068922.1">
    <property type="nucleotide sequence ID" value="XM_056217366.1"/>
</dbReference>
<dbReference type="Pfam" id="PF00076">
    <property type="entry name" value="RRM_1"/>
    <property type="match status" value="1"/>
</dbReference>
<feature type="compositionally biased region" description="Polar residues" evidence="1">
    <location>
        <begin position="90"/>
        <end position="102"/>
    </location>
</feature>
<evidence type="ECO:0000313" key="3">
    <source>
        <dbReference type="EMBL" id="KAJ4349992.1"/>
    </source>
</evidence>
<comment type="caution">
    <text evidence="3">The sequence shown here is derived from an EMBL/GenBank/DDBJ whole genome shotgun (WGS) entry which is preliminary data.</text>
</comment>
<dbReference type="SMART" id="SM00360">
    <property type="entry name" value="RRM"/>
    <property type="match status" value="1"/>
</dbReference>
<accession>A0A9W8XH27</accession>
<dbReference type="Gene3D" id="3.30.70.330">
    <property type="match status" value="1"/>
</dbReference>